<dbReference type="Pfam" id="PF01026">
    <property type="entry name" value="TatD_DNase"/>
    <property type="match status" value="1"/>
</dbReference>
<evidence type="ECO:0000313" key="3">
    <source>
        <dbReference type="Proteomes" id="UP000193467"/>
    </source>
</evidence>
<gene>
    <name evidence="2" type="ORF">BCR35DRAFT_288654</name>
</gene>
<dbReference type="PANTHER" id="PTHR47345:SF1">
    <property type="entry name" value="CUT9-INTERACTING PROTEIN SCN1"/>
    <property type="match status" value="1"/>
</dbReference>
<dbReference type="InParanoid" id="A0A1Y2FXR2"/>
<dbReference type="Gene3D" id="3.20.20.140">
    <property type="entry name" value="Metal-dependent hydrolases"/>
    <property type="match status" value="1"/>
</dbReference>
<evidence type="ECO:0000313" key="2">
    <source>
        <dbReference type="EMBL" id="ORY88834.1"/>
    </source>
</evidence>
<dbReference type="InterPro" id="IPR001130">
    <property type="entry name" value="TatD-like"/>
</dbReference>
<dbReference type="SUPFAM" id="SSF51556">
    <property type="entry name" value="Metallo-dependent hydrolases"/>
    <property type="match status" value="1"/>
</dbReference>
<dbReference type="GO" id="GO:0016788">
    <property type="term" value="F:hydrolase activity, acting on ester bonds"/>
    <property type="evidence" value="ECO:0007669"/>
    <property type="project" value="InterPro"/>
</dbReference>
<feature type="region of interest" description="Disordered" evidence="1">
    <location>
        <begin position="335"/>
        <end position="369"/>
    </location>
</feature>
<protein>
    <submittedName>
        <fullName evidence="2">TatD family</fullName>
    </submittedName>
</protein>
<dbReference type="AlphaFoldDB" id="A0A1Y2FXR2"/>
<proteinExistence type="predicted"/>
<feature type="compositionally biased region" description="Basic residues" evidence="1">
    <location>
        <begin position="341"/>
        <end position="350"/>
    </location>
</feature>
<keyword evidence="3" id="KW-1185">Reference proteome</keyword>
<name>A0A1Y2FXR2_9BASI</name>
<dbReference type="EMBL" id="MCGR01000008">
    <property type="protein sequence ID" value="ORY88834.1"/>
    <property type="molecule type" value="Genomic_DNA"/>
</dbReference>
<accession>A0A1Y2FXR2</accession>
<feature type="compositionally biased region" description="Acidic residues" evidence="1">
    <location>
        <begin position="358"/>
        <end position="369"/>
    </location>
</feature>
<dbReference type="InterPro" id="IPR032466">
    <property type="entry name" value="Metal_Hydrolase"/>
</dbReference>
<dbReference type="FunCoup" id="A0A1Y2FXR2">
    <property type="interactions" value="13"/>
</dbReference>
<dbReference type="Proteomes" id="UP000193467">
    <property type="component" value="Unassembled WGS sequence"/>
</dbReference>
<evidence type="ECO:0000256" key="1">
    <source>
        <dbReference type="SAM" id="MobiDB-lite"/>
    </source>
</evidence>
<dbReference type="PANTHER" id="PTHR47345">
    <property type="entry name" value="CUT9-INTERACTING PROTEIN SCN1"/>
    <property type="match status" value="1"/>
</dbReference>
<dbReference type="OrthoDB" id="413993at2759"/>
<dbReference type="InterPro" id="IPR053044">
    <property type="entry name" value="Metallo-hydrolase/TatD-type"/>
</dbReference>
<reference evidence="2 3" key="1">
    <citation type="submission" date="2016-07" db="EMBL/GenBank/DDBJ databases">
        <title>Pervasive Adenine N6-methylation of Active Genes in Fungi.</title>
        <authorList>
            <consortium name="DOE Joint Genome Institute"/>
            <person name="Mondo S.J."/>
            <person name="Dannebaum R.O."/>
            <person name="Kuo R.C."/>
            <person name="Labutti K."/>
            <person name="Haridas S."/>
            <person name="Kuo A."/>
            <person name="Salamov A."/>
            <person name="Ahrendt S.R."/>
            <person name="Lipzen A."/>
            <person name="Sullivan W."/>
            <person name="Andreopoulos W.B."/>
            <person name="Clum A."/>
            <person name="Lindquist E."/>
            <person name="Daum C."/>
            <person name="Ramamoorthy G.K."/>
            <person name="Gryganskyi A."/>
            <person name="Culley D."/>
            <person name="Magnuson J.K."/>
            <person name="James T.Y."/>
            <person name="O'Malley M.A."/>
            <person name="Stajich J.E."/>
            <person name="Spatafora J.W."/>
            <person name="Visel A."/>
            <person name="Grigoriev I.V."/>
        </authorList>
    </citation>
    <scope>NUCLEOTIDE SEQUENCE [LARGE SCALE GENOMIC DNA]</scope>
    <source>
        <strain evidence="2 3">62-1032</strain>
    </source>
</reference>
<organism evidence="2 3">
    <name type="scientific">Leucosporidium creatinivorum</name>
    <dbReference type="NCBI Taxonomy" id="106004"/>
    <lineage>
        <taxon>Eukaryota</taxon>
        <taxon>Fungi</taxon>
        <taxon>Dikarya</taxon>
        <taxon>Basidiomycota</taxon>
        <taxon>Pucciniomycotina</taxon>
        <taxon>Microbotryomycetes</taxon>
        <taxon>Leucosporidiales</taxon>
        <taxon>Leucosporidium</taxon>
    </lineage>
</organism>
<sequence length="369" mass="41097">MCSSHGSPTSSSPPKRPADPAILARLADAHCHPSDDECFEGALESNASSKLGTICAMSSSLENQEITTKLWERNKNKILPCYGLHPWFIHSLSLSNSPTVPTREEHYTALFPSSTDVSQPSPSLATLLPFLPPPLLLSDFLSTLTNNLEAHPTALVGEIGLDKAFRIPNPPELASSAKNSDLQTPLSHQIAVAEAQIRVAIRLERHVSFHSVRAPQDTVRLLERIRGEPDGWGRVHVCLHSFGGSPETAKQVQKMHPNAFFSFSTIISGRSPRFHELLRAINPDRLLVESDFSHTSQLDAQVWEVFEQICEAREWSAEECVERLETNWRNFLELEPEGTGGRRKTKKQRRLEKAPVAEEVDEVEESNPK</sequence>
<comment type="caution">
    <text evidence="2">The sequence shown here is derived from an EMBL/GenBank/DDBJ whole genome shotgun (WGS) entry which is preliminary data.</text>
</comment>